<reference evidence="2" key="1">
    <citation type="submission" date="2016-07" db="EMBL/GenBank/DDBJ databases">
        <authorList>
            <person name="Informatics P."/>
        </authorList>
    </citation>
    <scope>NUCLEOTIDE SEQUENCE</scope>
    <source>
        <strain evidence="2">570</strain>
    </source>
</reference>
<dbReference type="Pfam" id="PF04765">
    <property type="entry name" value="TOD1_MUCI70"/>
    <property type="match status" value="1"/>
</dbReference>
<dbReference type="AlphaFoldDB" id="A0A1C3T0F0"/>
<proteinExistence type="predicted"/>
<gene>
    <name evidence="2" type="primary">KL149_00013</name>
</gene>
<name>A0A1C3T0F0_KLEPN</name>
<reference evidence="2" key="2">
    <citation type="submission" date="2016-08" db="EMBL/GenBank/DDBJ databases">
        <title>Klebsiella loci capsule.</title>
        <authorList>
            <person name="Holt K.E."/>
            <person name="Thomson N.R."/>
        </authorList>
    </citation>
    <scope>NUCLEOTIDE SEQUENCE</scope>
    <source>
        <strain evidence="2">570</strain>
    </source>
</reference>
<dbReference type="EMBL" id="LT603723">
    <property type="protein sequence ID" value="SCA96140.1"/>
    <property type="molecule type" value="Genomic_DNA"/>
</dbReference>
<sequence>MKKLVIYTAVTGSYDNLNAVNEPENICDYICFTDYKFSGNIPKPWRHIRLPPSSLKNKDLARFCKLNPHLLLPQYSSSVWIDGNITIKNKISNFVLNVLNEHNIASYQHWGRDSTEQEFYECSRYGFDFAWKLKKQIERYEADGYVSVDFFENNVIFRNHMLENIIKMHNIWWSEYWRGGKRDQYSFTYSAFKVNESIFSLGEHDPRVVKKFFDYQGHAKKRPILQTFIKIINRVYIFFTGWRVAPSKRKNLLDD</sequence>
<organism evidence="2">
    <name type="scientific">Klebsiella pneumoniae</name>
    <dbReference type="NCBI Taxonomy" id="573"/>
    <lineage>
        <taxon>Bacteria</taxon>
        <taxon>Pseudomonadati</taxon>
        <taxon>Pseudomonadota</taxon>
        <taxon>Gammaproteobacteria</taxon>
        <taxon>Enterobacterales</taxon>
        <taxon>Enterobacteriaceae</taxon>
        <taxon>Klebsiella/Raoultella group</taxon>
        <taxon>Klebsiella</taxon>
        <taxon>Klebsiella pneumoniae complex</taxon>
    </lineage>
</organism>
<dbReference type="PATRIC" id="fig|573.1665.peg.2749"/>
<evidence type="ECO:0000313" key="2">
    <source>
        <dbReference type="EMBL" id="SCA96140.1"/>
    </source>
</evidence>
<feature type="domain" description="TOD1/MUCI70 glycosyltransferase-like" evidence="1">
    <location>
        <begin position="61"/>
        <end position="197"/>
    </location>
</feature>
<accession>A0A1C3T0F0</accession>
<dbReference type="RefSeq" id="WP_029504058.1">
    <property type="nucleotide sequence ID" value="NZ_CAAGTY010000013.1"/>
</dbReference>
<dbReference type="InterPro" id="IPR048354">
    <property type="entry name" value="TOD1_MUCI70_glycTrfase_dom"/>
</dbReference>
<protein>
    <recommendedName>
        <fullName evidence="1">TOD1/MUCI70 glycosyltransferase-like domain-containing protein</fullName>
    </recommendedName>
</protein>
<evidence type="ECO:0000259" key="1">
    <source>
        <dbReference type="Pfam" id="PF04765"/>
    </source>
</evidence>